<dbReference type="Gene3D" id="1.10.3210.10">
    <property type="entry name" value="Hypothetical protein af1432"/>
    <property type="match status" value="1"/>
</dbReference>
<keyword evidence="8" id="KW-0378">Hydrolase</keyword>
<comment type="similarity">
    <text evidence="2">Belongs to the CRISPR-associated Cas10/Csm1 family.</text>
</comment>
<dbReference type="Gene3D" id="3.30.70.270">
    <property type="match status" value="1"/>
</dbReference>
<dbReference type="SUPFAM" id="SSF109604">
    <property type="entry name" value="HD-domain/PDEase-like"/>
    <property type="match status" value="1"/>
</dbReference>
<evidence type="ECO:0000256" key="11">
    <source>
        <dbReference type="ARBA" id="ARBA00023118"/>
    </source>
</evidence>
<dbReference type="EMBL" id="NHOC01000014">
    <property type="protein sequence ID" value="OUM19584.1"/>
    <property type="molecule type" value="Genomic_DNA"/>
</dbReference>
<dbReference type="AlphaFoldDB" id="A0A252F198"/>
<evidence type="ECO:0000256" key="5">
    <source>
        <dbReference type="ARBA" id="ARBA00022722"/>
    </source>
</evidence>
<evidence type="ECO:0000256" key="10">
    <source>
        <dbReference type="ARBA" id="ARBA00022840"/>
    </source>
</evidence>
<evidence type="ECO:0000313" key="15">
    <source>
        <dbReference type="Proteomes" id="UP000194903"/>
    </source>
</evidence>
<dbReference type="PROSITE" id="PS50887">
    <property type="entry name" value="GGDEF"/>
    <property type="match status" value="1"/>
</dbReference>
<dbReference type="GO" id="GO:0004519">
    <property type="term" value="F:endonuclease activity"/>
    <property type="evidence" value="ECO:0007669"/>
    <property type="project" value="UniProtKB-KW"/>
</dbReference>
<evidence type="ECO:0000256" key="12">
    <source>
        <dbReference type="ARBA" id="ARBA00032922"/>
    </source>
</evidence>
<feature type="domain" description="GGDEF" evidence="13">
    <location>
        <begin position="556"/>
        <end position="700"/>
    </location>
</feature>
<dbReference type="PANTHER" id="PTHR36528:SF1">
    <property type="entry name" value="CRISPR SYSTEM SINGLE-STRAND-SPECIFIC DEOXYRIBONUCLEASE CAS10_CSM1 (SUBTYPE III-A)"/>
    <property type="match status" value="1"/>
</dbReference>
<reference evidence="14 15" key="1">
    <citation type="submission" date="2017-05" db="EMBL/GenBank/DDBJ databases">
        <title>Butyricicoccus porcorum sp. nov. a butyrate-producing bacterium from the swine intestinal tract.</title>
        <authorList>
            <person name="Trachsel J."/>
            <person name="Humphrey S."/>
            <person name="Allen H.K."/>
        </authorList>
    </citation>
    <scope>NUCLEOTIDE SEQUENCE [LARGE SCALE GENOMIC DNA]</scope>
    <source>
        <strain evidence="14">BB10</strain>
    </source>
</reference>
<keyword evidence="4" id="KW-0808">Transferase</keyword>
<dbReference type="PANTHER" id="PTHR36528">
    <property type="entry name" value="CRISPR SYSTEM SINGLE-STRAND-SPECIFIC DEOXYRIBONUCLEASE CAS10/CSM1 (SUBTYPE III-A)"/>
    <property type="match status" value="1"/>
</dbReference>
<keyword evidence="7" id="KW-0255">Endonuclease</keyword>
<evidence type="ECO:0000256" key="1">
    <source>
        <dbReference type="ARBA" id="ARBA00001968"/>
    </source>
</evidence>
<evidence type="ECO:0000256" key="7">
    <source>
        <dbReference type="ARBA" id="ARBA00022759"/>
    </source>
</evidence>
<dbReference type="NCBIfam" id="TIGR02578">
    <property type="entry name" value="cas_TM1811_Csm1"/>
    <property type="match status" value="1"/>
</dbReference>
<keyword evidence="5" id="KW-0540">Nuclease</keyword>
<gene>
    <name evidence="14" type="ORF">CBW42_12450</name>
</gene>
<comment type="cofactor">
    <cofactor evidence="1">
        <name>a divalent metal cation</name>
        <dbReference type="ChEBI" id="CHEBI:60240"/>
    </cofactor>
</comment>
<dbReference type="InterPro" id="IPR048693">
    <property type="entry name" value="Cmr2-like_C"/>
</dbReference>
<dbReference type="InterPro" id="IPR041062">
    <property type="entry name" value="Csm1_B"/>
</dbReference>
<evidence type="ECO:0000256" key="4">
    <source>
        <dbReference type="ARBA" id="ARBA00022679"/>
    </source>
</evidence>
<keyword evidence="9" id="KW-0269">Exonuclease</keyword>
<organism evidence="14 15">
    <name type="scientific">Butyricicoccus porcorum</name>
    <dbReference type="NCBI Taxonomy" id="1945634"/>
    <lineage>
        <taxon>Bacteria</taxon>
        <taxon>Bacillati</taxon>
        <taxon>Bacillota</taxon>
        <taxon>Clostridia</taxon>
        <taxon>Eubacteriales</taxon>
        <taxon>Butyricicoccaceae</taxon>
        <taxon>Butyricicoccus</taxon>
    </lineage>
</organism>
<evidence type="ECO:0000256" key="3">
    <source>
        <dbReference type="ARBA" id="ARBA00014333"/>
    </source>
</evidence>
<dbReference type="GO" id="GO:0004527">
    <property type="term" value="F:exonuclease activity"/>
    <property type="evidence" value="ECO:0007669"/>
    <property type="project" value="UniProtKB-KW"/>
</dbReference>
<dbReference type="InterPro" id="IPR013408">
    <property type="entry name" value="Cas10/Csm1"/>
</dbReference>
<evidence type="ECO:0000256" key="2">
    <source>
        <dbReference type="ARBA" id="ARBA00005700"/>
    </source>
</evidence>
<dbReference type="Pfam" id="PF01966">
    <property type="entry name" value="HD"/>
    <property type="match status" value="1"/>
</dbReference>
<dbReference type="Pfam" id="PF22335">
    <property type="entry name" value="Cas10-Cmr2_palm2"/>
    <property type="match status" value="1"/>
</dbReference>
<protein>
    <recommendedName>
        <fullName evidence="3">CRISPR system single-strand-specific deoxyribonuclease Cas10/Csm1 (subtype III-A)</fullName>
    </recommendedName>
    <alternativeName>
        <fullName evidence="12">Cyclic oligoadenylate synthase</fullName>
    </alternativeName>
</protein>
<evidence type="ECO:0000256" key="8">
    <source>
        <dbReference type="ARBA" id="ARBA00022801"/>
    </source>
</evidence>
<dbReference type="GO" id="GO:0016740">
    <property type="term" value="F:transferase activity"/>
    <property type="evidence" value="ECO:0007669"/>
    <property type="project" value="UniProtKB-KW"/>
</dbReference>
<dbReference type="InterPro" id="IPR006674">
    <property type="entry name" value="HD_domain"/>
</dbReference>
<dbReference type="InterPro" id="IPR000160">
    <property type="entry name" value="GGDEF_dom"/>
</dbReference>
<dbReference type="InterPro" id="IPR043128">
    <property type="entry name" value="Rev_trsase/Diguanyl_cyclase"/>
</dbReference>
<proteinExistence type="inferred from homology"/>
<name>A0A252F198_9FIRM</name>
<dbReference type="Pfam" id="PF20824">
    <property type="entry name" value="Cmr2_hel_dom2"/>
    <property type="match status" value="1"/>
</dbReference>
<dbReference type="GO" id="GO:0051607">
    <property type="term" value="P:defense response to virus"/>
    <property type="evidence" value="ECO:0007669"/>
    <property type="project" value="UniProtKB-KW"/>
</dbReference>
<keyword evidence="10" id="KW-0067">ATP-binding</keyword>
<evidence type="ECO:0000259" key="13">
    <source>
        <dbReference type="PROSITE" id="PS50887"/>
    </source>
</evidence>
<dbReference type="Proteomes" id="UP000194903">
    <property type="component" value="Unassembled WGS sequence"/>
</dbReference>
<evidence type="ECO:0000313" key="14">
    <source>
        <dbReference type="EMBL" id="OUM19584.1"/>
    </source>
</evidence>
<evidence type="ECO:0000256" key="6">
    <source>
        <dbReference type="ARBA" id="ARBA00022741"/>
    </source>
</evidence>
<dbReference type="CDD" id="cd09680">
    <property type="entry name" value="Cas10_III"/>
    <property type="match status" value="1"/>
</dbReference>
<evidence type="ECO:0000256" key="9">
    <source>
        <dbReference type="ARBA" id="ARBA00022839"/>
    </source>
</evidence>
<keyword evidence="6" id="KW-0547">Nucleotide-binding</keyword>
<comment type="caution">
    <text evidence="14">The sequence shown here is derived from an EMBL/GenBank/DDBJ whole genome shotgun (WGS) entry which is preliminary data.</text>
</comment>
<accession>A0A252F198</accession>
<dbReference type="InterPro" id="IPR054767">
    <property type="entry name" value="Cas10-Cmr2_palm2"/>
</dbReference>
<keyword evidence="15" id="KW-1185">Reference proteome</keyword>
<dbReference type="OrthoDB" id="9768769at2"/>
<keyword evidence="11" id="KW-0051">Antiviral defense</keyword>
<dbReference type="Pfam" id="PF18211">
    <property type="entry name" value="Csm1_B"/>
    <property type="match status" value="1"/>
</dbReference>
<dbReference type="GO" id="GO:0005524">
    <property type="term" value="F:ATP binding"/>
    <property type="evidence" value="ECO:0007669"/>
    <property type="project" value="UniProtKB-KW"/>
</dbReference>
<dbReference type="InterPro" id="IPR052117">
    <property type="entry name" value="Cas10/Csm1_subtype-III-A"/>
</dbReference>
<sequence>MAEKFQEIFTIFAHFVEKLHKSCYNIPVDFCAKERCLPVHFNHQTVKITFSSLLHDIGKVAYRAGETGSHSESGYRLLKDIVTDSDILDGVRYHHARDLKQASVPLDSLAYIVYLADNIAAATDRRKKEENNDSQQFRRDLPLTAVFSHMNGNSRNYELPLTRLDETCTMPKPFGTFHLTSVEYQAFLRELLHGLEGIVIEAPWMNSALSLLEAYTSSMPSSTNTEESADISLFDHVKITAAVGACISEYLLEQNETDYKKRLFTHQDVFWQEQAFLLYSADFSGIQSFIYTIASSKALKALRSRSFFLELLMEHYIDEVLEGCGLSRANLLYSGGGHCYLLLPNTSKTIDALHNTKQVLNTWLRQNFGTRLYLADGFTACTANELTNQPAEQAPYKEIFARVSHAISMNKMHRYSADDLRELNDGKIPTDGRECKICGITSHLTGSGDACKCRWCTRFEALSTRIQDANRDIYVIFRGFSEQADLILPSIDGVVSVTLTDEGCARKLLAESANIVRVYTKNKLYTGLTYSTKLYIGDYHDSNLMDELAEKATGISRNAVCRMDVDNLGMALVAGFEQEHPSPEKRYQYVTLSRTAAFSRQMSLFFKYHINSILHGLAVTIVYSGGDDVFLVGAWNDILEAAQIIQSKFAEFTCGTLTLSAGILIHDVKDPIRRAAAKSQELEAFSKQQPGKNAVTVFDASPDFCYTWTDFSEKVMGEKFELLRAFFDAQKKQENGRGKAFLYRLLDLLRNSNEQINLARFAYLLARMEPTKDKNAQRLYKNFSENMYRWYMQPEDRKQLITAIYIYVYLTRTGEKNE</sequence>